<dbReference type="EMBL" id="RQTK01000821">
    <property type="protein sequence ID" value="RUS74551.1"/>
    <property type="molecule type" value="Genomic_DNA"/>
</dbReference>
<gene>
    <name evidence="10" type="ORF">EGW08_017699</name>
</gene>
<dbReference type="STRING" id="188477.A0A3S1B2J4"/>
<evidence type="ECO:0000256" key="4">
    <source>
        <dbReference type="ARBA" id="ARBA00022741"/>
    </source>
</evidence>
<protein>
    <recommendedName>
        <fullName evidence="1">non-specific serine/threonine protein kinase</fullName>
        <ecNumber evidence="1">2.7.11.1</ecNumber>
    </recommendedName>
</protein>
<dbReference type="GO" id="GO:0005524">
    <property type="term" value="F:ATP binding"/>
    <property type="evidence" value="ECO:0007669"/>
    <property type="project" value="UniProtKB-KW"/>
</dbReference>
<dbReference type="Pfam" id="PF00069">
    <property type="entry name" value="Pkinase"/>
    <property type="match status" value="1"/>
</dbReference>
<dbReference type="InterPro" id="IPR011989">
    <property type="entry name" value="ARM-like"/>
</dbReference>
<evidence type="ECO:0000256" key="7">
    <source>
        <dbReference type="ARBA" id="ARBA00047899"/>
    </source>
</evidence>
<dbReference type="OrthoDB" id="248923at2759"/>
<name>A0A3S1B2J4_ELYCH</name>
<dbReference type="Gene3D" id="1.25.10.10">
    <property type="entry name" value="Leucine-rich Repeat Variant"/>
    <property type="match status" value="1"/>
</dbReference>
<keyword evidence="5" id="KW-0418">Kinase</keyword>
<dbReference type="EC" id="2.7.11.1" evidence="1"/>
<reference evidence="10 11" key="1">
    <citation type="submission" date="2019-01" db="EMBL/GenBank/DDBJ databases">
        <title>A draft genome assembly of the solar-powered sea slug Elysia chlorotica.</title>
        <authorList>
            <person name="Cai H."/>
            <person name="Li Q."/>
            <person name="Fang X."/>
            <person name="Li J."/>
            <person name="Curtis N.E."/>
            <person name="Altenburger A."/>
            <person name="Shibata T."/>
            <person name="Feng M."/>
            <person name="Maeda T."/>
            <person name="Schwartz J.A."/>
            <person name="Shigenobu S."/>
            <person name="Lundholm N."/>
            <person name="Nishiyama T."/>
            <person name="Yang H."/>
            <person name="Hasebe M."/>
            <person name="Li S."/>
            <person name="Pierce S.K."/>
            <person name="Wang J."/>
        </authorList>
    </citation>
    <scope>NUCLEOTIDE SEQUENCE [LARGE SCALE GENOMIC DNA]</scope>
    <source>
        <strain evidence="10">EC2010</strain>
        <tissue evidence="10">Whole organism of an adult</tissue>
    </source>
</reference>
<dbReference type="Proteomes" id="UP000271974">
    <property type="component" value="Unassembled WGS sequence"/>
</dbReference>
<dbReference type="SUPFAM" id="SSF56112">
    <property type="entry name" value="Protein kinase-like (PK-like)"/>
    <property type="match status" value="1"/>
</dbReference>
<evidence type="ECO:0000313" key="11">
    <source>
        <dbReference type="Proteomes" id="UP000271974"/>
    </source>
</evidence>
<accession>A0A3S1B2J4</accession>
<comment type="caution">
    <text evidence="10">The sequence shown here is derived from an EMBL/GenBank/DDBJ whole genome shotgun (WGS) entry which is preliminary data.</text>
</comment>
<sequence length="669" mass="75101">MEPYEMHPLSCPHVETLTEDEDEEIFSVTNRFRGPPLHKIYGIVECISKGSPGTVYVVQSKEDKSKYALKKVECNDESDAINAFMEEMELKKMDHPYVVGYKDFFISYEKEASSVFINIISQFFEKGDLRQTIRGYQERKEHIPENVVKKILGEILEGVVYIHERGIIHRNIKPSNIFKTDAGSFVLGDLGVSTLMGDMRTNTRQTFSGIVYMAPETSSQPHDEKSDLYSVGGVLLNLLTTHLYSEDEFYKMLRKLKEEPELLNEILEEVSEAYTKSMTGVAQTLLRFKHASRPNTFQLIKSGFIQECMAQVDSKQLDKRSRQKETGATKTYSLVEHRGDTQKVLEYIADTIDHEACVADGLSALADVIRDNESAHMFIDQKARNLLSLAMWDNIFNKDVQVAGCYVLSNLVVFAQPDDILFTPDVITIIHKIMTSHEYEPEVQLAAVNLILALSADERASRIIVQLGGIQDILTAMRHARYHATLNAVCCMALWSLTVDSENLKVAGKENAVKDVCVALSTHKVSPDVCEAAAAALVSLLLDDGCYEPFNELDCTGNLVAAIALHTKNAKVVKNCCKVLATVVEANEECAYRFLTSDSADDDRPTGIPTVMEAYRLHKDNAMVVESIVRLLLELSNYEDINVEMQAALIGPLLLSEVHKRYKENRVNI</sequence>
<evidence type="ECO:0000256" key="6">
    <source>
        <dbReference type="ARBA" id="ARBA00022840"/>
    </source>
</evidence>
<dbReference type="PANTHER" id="PTHR24363:SF0">
    <property type="entry name" value="SERINE_THREONINE KINASE LIKE DOMAIN CONTAINING 1"/>
    <property type="match status" value="1"/>
</dbReference>
<evidence type="ECO:0000313" key="10">
    <source>
        <dbReference type="EMBL" id="RUS74551.1"/>
    </source>
</evidence>
<keyword evidence="11" id="KW-1185">Reference proteome</keyword>
<feature type="domain" description="Protein kinase" evidence="9">
    <location>
        <begin position="41"/>
        <end position="305"/>
    </location>
</feature>
<keyword evidence="6" id="KW-0067">ATP-binding</keyword>
<dbReference type="InterPro" id="IPR016024">
    <property type="entry name" value="ARM-type_fold"/>
</dbReference>
<evidence type="ECO:0000256" key="1">
    <source>
        <dbReference type="ARBA" id="ARBA00012513"/>
    </source>
</evidence>
<dbReference type="PROSITE" id="PS50011">
    <property type="entry name" value="PROTEIN_KINASE_DOM"/>
    <property type="match status" value="1"/>
</dbReference>
<evidence type="ECO:0000256" key="3">
    <source>
        <dbReference type="ARBA" id="ARBA00022679"/>
    </source>
</evidence>
<proteinExistence type="predicted"/>
<dbReference type="SUPFAM" id="SSF48371">
    <property type="entry name" value="ARM repeat"/>
    <property type="match status" value="1"/>
</dbReference>
<keyword evidence="4" id="KW-0547">Nucleotide-binding</keyword>
<dbReference type="InterPro" id="IPR011009">
    <property type="entry name" value="Kinase-like_dom_sf"/>
</dbReference>
<organism evidence="10 11">
    <name type="scientific">Elysia chlorotica</name>
    <name type="common">Eastern emerald elysia</name>
    <name type="synonym">Sea slug</name>
    <dbReference type="NCBI Taxonomy" id="188477"/>
    <lineage>
        <taxon>Eukaryota</taxon>
        <taxon>Metazoa</taxon>
        <taxon>Spiralia</taxon>
        <taxon>Lophotrochozoa</taxon>
        <taxon>Mollusca</taxon>
        <taxon>Gastropoda</taxon>
        <taxon>Heterobranchia</taxon>
        <taxon>Euthyneura</taxon>
        <taxon>Panpulmonata</taxon>
        <taxon>Sacoglossa</taxon>
        <taxon>Placobranchoidea</taxon>
        <taxon>Plakobranchidae</taxon>
        <taxon>Elysia</taxon>
    </lineage>
</organism>
<dbReference type="GO" id="GO:0004674">
    <property type="term" value="F:protein serine/threonine kinase activity"/>
    <property type="evidence" value="ECO:0007669"/>
    <property type="project" value="UniProtKB-KW"/>
</dbReference>
<evidence type="ECO:0000256" key="8">
    <source>
        <dbReference type="ARBA" id="ARBA00048679"/>
    </source>
</evidence>
<dbReference type="AlphaFoldDB" id="A0A3S1B2J4"/>
<keyword evidence="2" id="KW-0723">Serine/threonine-protein kinase</keyword>
<evidence type="ECO:0000259" key="9">
    <source>
        <dbReference type="PROSITE" id="PS50011"/>
    </source>
</evidence>
<dbReference type="InterPro" id="IPR000719">
    <property type="entry name" value="Prot_kinase_dom"/>
</dbReference>
<evidence type="ECO:0000256" key="2">
    <source>
        <dbReference type="ARBA" id="ARBA00022527"/>
    </source>
</evidence>
<dbReference type="PANTHER" id="PTHR24363">
    <property type="entry name" value="SERINE/THREONINE PROTEIN KINASE"/>
    <property type="match status" value="1"/>
</dbReference>
<dbReference type="Gene3D" id="1.10.510.10">
    <property type="entry name" value="Transferase(Phosphotransferase) domain 1"/>
    <property type="match status" value="1"/>
</dbReference>
<feature type="non-terminal residue" evidence="10">
    <location>
        <position position="669"/>
    </location>
</feature>
<comment type="catalytic activity">
    <reaction evidence="8">
        <text>L-seryl-[protein] + ATP = O-phospho-L-seryl-[protein] + ADP + H(+)</text>
        <dbReference type="Rhea" id="RHEA:17989"/>
        <dbReference type="Rhea" id="RHEA-COMP:9863"/>
        <dbReference type="Rhea" id="RHEA-COMP:11604"/>
        <dbReference type="ChEBI" id="CHEBI:15378"/>
        <dbReference type="ChEBI" id="CHEBI:29999"/>
        <dbReference type="ChEBI" id="CHEBI:30616"/>
        <dbReference type="ChEBI" id="CHEBI:83421"/>
        <dbReference type="ChEBI" id="CHEBI:456216"/>
        <dbReference type="EC" id="2.7.11.1"/>
    </reaction>
</comment>
<comment type="catalytic activity">
    <reaction evidence="7">
        <text>L-threonyl-[protein] + ATP = O-phospho-L-threonyl-[protein] + ADP + H(+)</text>
        <dbReference type="Rhea" id="RHEA:46608"/>
        <dbReference type="Rhea" id="RHEA-COMP:11060"/>
        <dbReference type="Rhea" id="RHEA-COMP:11605"/>
        <dbReference type="ChEBI" id="CHEBI:15378"/>
        <dbReference type="ChEBI" id="CHEBI:30013"/>
        <dbReference type="ChEBI" id="CHEBI:30616"/>
        <dbReference type="ChEBI" id="CHEBI:61977"/>
        <dbReference type="ChEBI" id="CHEBI:456216"/>
        <dbReference type="EC" id="2.7.11.1"/>
    </reaction>
</comment>
<dbReference type="Gene3D" id="3.30.200.20">
    <property type="entry name" value="Phosphorylase Kinase, domain 1"/>
    <property type="match status" value="1"/>
</dbReference>
<keyword evidence="3" id="KW-0808">Transferase</keyword>
<evidence type="ECO:0000256" key="5">
    <source>
        <dbReference type="ARBA" id="ARBA00022777"/>
    </source>
</evidence>